<evidence type="ECO:0000256" key="13">
    <source>
        <dbReference type="PROSITE-ProRule" id="PRU10141"/>
    </source>
</evidence>
<keyword evidence="10 14" id="KW-0472">Membrane</keyword>
<dbReference type="GO" id="GO:0006952">
    <property type="term" value="P:defense response"/>
    <property type="evidence" value="ECO:0007669"/>
    <property type="project" value="UniProtKB-ARBA"/>
</dbReference>
<dbReference type="SUPFAM" id="SSF52047">
    <property type="entry name" value="RNI-like"/>
    <property type="match status" value="1"/>
</dbReference>
<proteinExistence type="predicted"/>
<dbReference type="Proteomes" id="UP001454036">
    <property type="component" value="Unassembled WGS sequence"/>
</dbReference>
<evidence type="ECO:0000256" key="7">
    <source>
        <dbReference type="ARBA" id="ARBA00022741"/>
    </source>
</evidence>
<keyword evidence="5" id="KW-0732">Signal</keyword>
<dbReference type="FunFam" id="3.80.10.10:FF:000041">
    <property type="entry name" value="LRR receptor-like serine/threonine-protein kinase ERECTA"/>
    <property type="match status" value="1"/>
</dbReference>
<keyword evidence="12" id="KW-0325">Glycoprotein</keyword>
<evidence type="ECO:0000256" key="6">
    <source>
        <dbReference type="ARBA" id="ARBA00022737"/>
    </source>
</evidence>
<dbReference type="FunFam" id="3.80.10.10:FF:000101">
    <property type="entry name" value="LRR receptor-like serine/threonine-protein kinase ERECTA"/>
    <property type="match status" value="1"/>
</dbReference>
<dbReference type="Gene3D" id="3.80.10.10">
    <property type="entry name" value="Ribonuclease Inhibitor"/>
    <property type="match status" value="3"/>
</dbReference>
<name>A0AAV3PFR5_LITER</name>
<dbReference type="InterPro" id="IPR001611">
    <property type="entry name" value="Leu-rich_rpt"/>
</dbReference>
<dbReference type="Gene3D" id="3.30.200.20">
    <property type="entry name" value="Phosphorylase Kinase, domain 1"/>
    <property type="match status" value="1"/>
</dbReference>
<dbReference type="PROSITE" id="PS51450">
    <property type="entry name" value="LRR"/>
    <property type="match status" value="1"/>
</dbReference>
<evidence type="ECO:0000313" key="17">
    <source>
        <dbReference type="Proteomes" id="UP001454036"/>
    </source>
</evidence>
<dbReference type="PROSITE" id="PS50011">
    <property type="entry name" value="PROTEIN_KINASE_DOM"/>
    <property type="match status" value="1"/>
</dbReference>
<sequence length="952" mass="104527">MVCHHFSKFNVPFFIVILYMFLKGKNALLINDQACLLSFKTRIVSDPKHALQDWNVANGLHVCNWTGIACDAKRENVIELNLKNYSLKGTISPILSNLSYLSILDLTGNFFEGNIPAELGSLIHLREVSLSTNLLTGSIPSEFGSLRNLTYIDLGSNRLNGEIPSPLLCNGLTNLKYVDLSNNSLNGTIPLQDHCELPELKYLLLWSNELTGEVPLSLSKSSKLRWLDLESNYLSGELPSTIVSKLPNLQFLQLSYNNFSSHNGNTNLKPFFSSLTNASNLQELTLAGNHLGGELPSVIGNLSTYLVQIQLDGNLISGPIPPELSNFVNLTLLNLANNLLNDSIPNDLCKIPKMERLDLSRNYLSGNIPPCFGGFRHLGLVDLSRNKLSGTIPETLANLTQLRSLLLHGNQLSGKIPASLGNLEILDLSHNRISGEIPREVAGLSSLKIYLNLSSNLLHGSIPLEISKLDMVLAIDLSSNSLSGKIPPQLGSCVALESLNLSGNVFTGNLPESIGRLSSLKALDVSSNQLSGPIPGSLQASLTLRKLNMSYNDFSGNVSNRGAFSILTNDSFRGNLGLCGSVRGMPNCRTRKARHFLIALLLSLLITPIFCIFSCFLFLKSKFKRRLSLVNAKNLDLDEEDQGDYDKEGKFPKISHQQLIEATNGFSQSSLVGSGQYGHVYKGILEDGTKIAAKVLNPAIGGEEISESFKRECQVLKKTRHRNLIRILTICSKPDFKALVFPLMPNGSLEDHLHPFNGVKHQLDLVQWLLSALITDFGISRLVKGGGEDNKFTNDAASVSSSDGLLCGSVGYIAPEYGMGKKASTQGDVYSYGVLLLEIITGKRPTDILFQESSLHEWVKTHYPDKLENIIEDAILRHAPDGVPPENYNNSNIWSDVIVELIEIGLICTQYNPSCRPTMLDVAHVVARLKQYITHPSDFHIQQHIYTGSAHA</sequence>
<dbReference type="PANTHER" id="PTHR48053:SF151">
    <property type="entry name" value="OS02G0216000 PROTEIN"/>
    <property type="match status" value="1"/>
</dbReference>
<dbReference type="InterPro" id="IPR017441">
    <property type="entry name" value="Protein_kinase_ATP_BS"/>
</dbReference>
<dbReference type="AlphaFoldDB" id="A0AAV3PFR5"/>
<dbReference type="FunFam" id="3.80.10.10:FF:000095">
    <property type="entry name" value="LRR receptor-like serine/threonine-protein kinase GSO1"/>
    <property type="match status" value="1"/>
</dbReference>
<evidence type="ECO:0000256" key="9">
    <source>
        <dbReference type="ARBA" id="ARBA00022989"/>
    </source>
</evidence>
<dbReference type="GO" id="GO:0005524">
    <property type="term" value="F:ATP binding"/>
    <property type="evidence" value="ECO:0007669"/>
    <property type="project" value="UniProtKB-UniRule"/>
</dbReference>
<reference evidence="16 17" key="1">
    <citation type="submission" date="2024-01" db="EMBL/GenBank/DDBJ databases">
        <title>The complete chloroplast genome sequence of Lithospermum erythrorhizon: insights into the phylogenetic relationship among Boraginaceae species and the maternal lineages of purple gromwells.</title>
        <authorList>
            <person name="Okada T."/>
            <person name="Watanabe K."/>
        </authorList>
    </citation>
    <scope>NUCLEOTIDE SEQUENCE [LARGE SCALE GENOMIC DNA]</scope>
</reference>
<dbReference type="Pfam" id="PF08263">
    <property type="entry name" value="LRRNT_2"/>
    <property type="match status" value="1"/>
</dbReference>
<accession>A0AAV3PFR5</accession>
<feature type="transmembrane region" description="Helical" evidence="14">
    <location>
        <begin position="596"/>
        <end position="619"/>
    </location>
</feature>
<gene>
    <name evidence="16" type="ORF">LIER_09166</name>
</gene>
<evidence type="ECO:0000256" key="1">
    <source>
        <dbReference type="ARBA" id="ARBA00004236"/>
    </source>
</evidence>
<evidence type="ECO:0000256" key="2">
    <source>
        <dbReference type="ARBA" id="ARBA00004479"/>
    </source>
</evidence>
<dbReference type="Pfam" id="PF13855">
    <property type="entry name" value="LRR_8"/>
    <property type="match status" value="1"/>
</dbReference>
<keyword evidence="17" id="KW-1185">Reference proteome</keyword>
<evidence type="ECO:0000256" key="5">
    <source>
        <dbReference type="ARBA" id="ARBA00022729"/>
    </source>
</evidence>
<dbReference type="InterPro" id="IPR000719">
    <property type="entry name" value="Prot_kinase_dom"/>
</dbReference>
<feature type="domain" description="Protein kinase" evidence="15">
    <location>
        <begin position="666"/>
        <end position="933"/>
    </location>
</feature>
<dbReference type="SUPFAM" id="SSF52058">
    <property type="entry name" value="L domain-like"/>
    <property type="match status" value="1"/>
</dbReference>
<dbReference type="Pfam" id="PF00069">
    <property type="entry name" value="Pkinase"/>
    <property type="match status" value="1"/>
</dbReference>
<evidence type="ECO:0000256" key="14">
    <source>
        <dbReference type="SAM" id="Phobius"/>
    </source>
</evidence>
<evidence type="ECO:0000256" key="4">
    <source>
        <dbReference type="ARBA" id="ARBA00022692"/>
    </source>
</evidence>
<dbReference type="InterPro" id="IPR003591">
    <property type="entry name" value="Leu-rich_rpt_typical-subtyp"/>
</dbReference>
<dbReference type="InterPro" id="IPR013210">
    <property type="entry name" value="LRR_N_plant-typ"/>
</dbReference>
<dbReference type="InterPro" id="IPR011009">
    <property type="entry name" value="Kinase-like_dom_sf"/>
</dbReference>
<keyword evidence="4 14" id="KW-0812">Transmembrane</keyword>
<dbReference type="InterPro" id="IPR032675">
    <property type="entry name" value="LRR_dom_sf"/>
</dbReference>
<evidence type="ECO:0000256" key="10">
    <source>
        <dbReference type="ARBA" id="ARBA00023136"/>
    </source>
</evidence>
<dbReference type="SUPFAM" id="SSF56112">
    <property type="entry name" value="Protein kinase-like (PK-like)"/>
    <property type="match status" value="1"/>
</dbReference>
<dbReference type="InterPro" id="IPR051716">
    <property type="entry name" value="Plant_RL_S/T_kinase"/>
</dbReference>
<dbReference type="PANTHER" id="PTHR48053">
    <property type="entry name" value="LEUCINE RICH REPEAT FAMILY PROTEIN, EXPRESSED"/>
    <property type="match status" value="1"/>
</dbReference>
<keyword evidence="8 13" id="KW-0067">ATP-binding</keyword>
<dbReference type="GO" id="GO:0051707">
    <property type="term" value="P:response to other organism"/>
    <property type="evidence" value="ECO:0007669"/>
    <property type="project" value="UniProtKB-ARBA"/>
</dbReference>
<organism evidence="16 17">
    <name type="scientific">Lithospermum erythrorhizon</name>
    <name type="common">Purple gromwell</name>
    <name type="synonym">Lithospermum officinale var. erythrorhizon</name>
    <dbReference type="NCBI Taxonomy" id="34254"/>
    <lineage>
        <taxon>Eukaryota</taxon>
        <taxon>Viridiplantae</taxon>
        <taxon>Streptophyta</taxon>
        <taxon>Embryophyta</taxon>
        <taxon>Tracheophyta</taxon>
        <taxon>Spermatophyta</taxon>
        <taxon>Magnoliopsida</taxon>
        <taxon>eudicotyledons</taxon>
        <taxon>Gunneridae</taxon>
        <taxon>Pentapetalae</taxon>
        <taxon>asterids</taxon>
        <taxon>lamiids</taxon>
        <taxon>Boraginales</taxon>
        <taxon>Boraginaceae</taxon>
        <taxon>Boraginoideae</taxon>
        <taxon>Lithospermeae</taxon>
        <taxon>Lithospermum</taxon>
    </lineage>
</organism>
<dbReference type="PROSITE" id="PS00107">
    <property type="entry name" value="PROTEIN_KINASE_ATP"/>
    <property type="match status" value="1"/>
</dbReference>
<evidence type="ECO:0000256" key="12">
    <source>
        <dbReference type="ARBA" id="ARBA00023180"/>
    </source>
</evidence>
<keyword evidence="6" id="KW-0677">Repeat</keyword>
<evidence type="ECO:0000256" key="3">
    <source>
        <dbReference type="ARBA" id="ARBA00022614"/>
    </source>
</evidence>
<keyword evidence="9 14" id="KW-1133">Transmembrane helix</keyword>
<evidence type="ECO:0000256" key="8">
    <source>
        <dbReference type="ARBA" id="ARBA00022840"/>
    </source>
</evidence>
<protein>
    <recommendedName>
        <fullName evidence="15">Protein kinase domain-containing protein</fullName>
    </recommendedName>
</protein>
<dbReference type="EMBL" id="BAABME010001538">
    <property type="protein sequence ID" value="GAA0150165.1"/>
    <property type="molecule type" value="Genomic_DNA"/>
</dbReference>
<dbReference type="Pfam" id="PF00560">
    <property type="entry name" value="LRR_1"/>
    <property type="match status" value="10"/>
</dbReference>
<evidence type="ECO:0000313" key="16">
    <source>
        <dbReference type="EMBL" id="GAA0150165.1"/>
    </source>
</evidence>
<dbReference type="PRINTS" id="PR00019">
    <property type="entry name" value="LEURICHRPT"/>
</dbReference>
<evidence type="ECO:0000259" key="15">
    <source>
        <dbReference type="PROSITE" id="PS50011"/>
    </source>
</evidence>
<dbReference type="GO" id="GO:0004672">
    <property type="term" value="F:protein kinase activity"/>
    <property type="evidence" value="ECO:0007669"/>
    <property type="project" value="InterPro"/>
</dbReference>
<feature type="binding site" evidence="13">
    <location>
        <position position="694"/>
    </location>
    <ligand>
        <name>ATP</name>
        <dbReference type="ChEBI" id="CHEBI:30616"/>
    </ligand>
</feature>
<dbReference type="InterPro" id="IPR001245">
    <property type="entry name" value="Ser-Thr/Tyr_kinase_cat_dom"/>
</dbReference>
<comment type="caution">
    <text evidence="16">The sequence shown here is derived from an EMBL/GenBank/DDBJ whole genome shotgun (WGS) entry which is preliminary data.</text>
</comment>
<comment type="subcellular location">
    <subcellularLocation>
        <location evidence="1">Cell membrane</location>
    </subcellularLocation>
    <subcellularLocation>
        <location evidence="2">Membrane</location>
        <topology evidence="2">Single-pass type I membrane protein</topology>
    </subcellularLocation>
</comment>
<keyword evidence="11" id="KW-0675">Receptor</keyword>
<dbReference type="Gene3D" id="1.10.510.10">
    <property type="entry name" value="Transferase(Phosphotransferase) domain 1"/>
    <property type="match status" value="1"/>
</dbReference>
<dbReference type="Pfam" id="PF07714">
    <property type="entry name" value="PK_Tyr_Ser-Thr"/>
    <property type="match status" value="1"/>
</dbReference>
<keyword evidence="3" id="KW-0433">Leucine-rich repeat</keyword>
<dbReference type="GO" id="GO:0005886">
    <property type="term" value="C:plasma membrane"/>
    <property type="evidence" value="ECO:0007669"/>
    <property type="project" value="UniProtKB-SubCell"/>
</dbReference>
<dbReference type="SMART" id="SM00369">
    <property type="entry name" value="LRR_TYP"/>
    <property type="match status" value="10"/>
</dbReference>
<evidence type="ECO:0000256" key="11">
    <source>
        <dbReference type="ARBA" id="ARBA00023170"/>
    </source>
</evidence>
<keyword evidence="7 13" id="KW-0547">Nucleotide-binding</keyword>